<reference evidence="1" key="2">
    <citation type="submission" date="2020-09" db="EMBL/GenBank/DDBJ databases">
        <authorList>
            <person name="Sun Q."/>
            <person name="Zhou Y."/>
        </authorList>
    </citation>
    <scope>NUCLEOTIDE SEQUENCE</scope>
    <source>
        <strain evidence="1">CGMCC 1.12698</strain>
    </source>
</reference>
<dbReference type="RefSeq" id="WP_188388503.1">
    <property type="nucleotide sequence ID" value="NZ_BMFK01000001.1"/>
</dbReference>
<evidence type="ECO:0000313" key="1">
    <source>
        <dbReference type="EMBL" id="GGE72698.1"/>
    </source>
</evidence>
<sequence>MKAQAVTKFLDEYEINSHTIAILPEYALENTLVSRVLEMNNEFYVAQKPTDIVKKSCTYFGSSFKGRTEGTKALIGVTHKSPIAISASKNLFFFPTTSATRKECAWISHVHVKHCVYTPKQYTRVTFINSQCIELDLSLGSFENQLFRTGQLRAAFHDRQSAPLLREFNMVKEDELGDYLKRKKKASSTFEEEDEGEK</sequence>
<accession>A0A917AU32</accession>
<dbReference type="EMBL" id="BMFK01000001">
    <property type="protein sequence ID" value="GGE72698.1"/>
    <property type="molecule type" value="Genomic_DNA"/>
</dbReference>
<evidence type="ECO:0000313" key="2">
    <source>
        <dbReference type="Proteomes" id="UP000605259"/>
    </source>
</evidence>
<dbReference type="GO" id="GO:0030420">
    <property type="term" value="P:establishment of competence for transformation"/>
    <property type="evidence" value="ECO:0007669"/>
    <property type="project" value="InterPro"/>
</dbReference>
<dbReference type="InterPro" id="IPR010461">
    <property type="entry name" value="ComK"/>
</dbReference>
<gene>
    <name evidence="1" type="ORF">GCM10007140_23260</name>
</gene>
<comment type="caution">
    <text evidence="1">The sequence shown here is derived from an EMBL/GenBank/DDBJ whole genome shotgun (WGS) entry which is preliminary data.</text>
</comment>
<protein>
    <submittedName>
        <fullName evidence="1">Competence protein</fullName>
    </submittedName>
</protein>
<organism evidence="1 2">
    <name type="scientific">Priestia taiwanensis</name>
    <dbReference type="NCBI Taxonomy" id="1347902"/>
    <lineage>
        <taxon>Bacteria</taxon>
        <taxon>Bacillati</taxon>
        <taxon>Bacillota</taxon>
        <taxon>Bacilli</taxon>
        <taxon>Bacillales</taxon>
        <taxon>Bacillaceae</taxon>
        <taxon>Priestia</taxon>
    </lineage>
</organism>
<dbReference type="AlphaFoldDB" id="A0A917AU32"/>
<dbReference type="PIRSF" id="PIRSF011560">
    <property type="entry name" value="ComK"/>
    <property type="match status" value="1"/>
</dbReference>
<proteinExistence type="predicted"/>
<dbReference type="Pfam" id="PF06338">
    <property type="entry name" value="ComK"/>
    <property type="match status" value="1"/>
</dbReference>
<name>A0A917AU32_9BACI</name>
<reference evidence="1" key="1">
    <citation type="journal article" date="2014" name="Int. J. Syst. Evol. Microbiol.">
        <title>Complete genome sequence of Corynebacterium casei LMG S-19264T (=DSM 44701T), isolated from a smear-ripened cheese.</title>
        <authorList>
            <consortium name="US DOE Joint Genome Institute (JGI-PGF)"/>
            <person name="Walter F."/>
            <person name="Albersmeier A."/>
            <person name="Kalinowski J."/>
            <person name="Ruckert C."/>
        </authorList>
    </citation>
    <scope>NUCLEOTIDE SEQUENCE</scope>
    <source>
        <strain evidence="1">CGMCC 1.12698</strain>
    </source>
</reference>
<dbReference type="Proteomes" id="UP000605259">
    <property type="component" value="Unassembled WGS sequence"/>
</dbReference>
<keyword evidence="2" id="KW-1185">Reference proteome</keyword>